<gene>
    <name evidence="1" type="ORF">APLA_LOCUS6588</name>
    <name evidence="2" type="ORF">APLA_LOCUS9739</name>
</gene>
<dbReference type="EMBL" id="CADEBD010000312">
    <property type="protein sequence ID" value="CAB3242034.1"/>
    <property type="molecule type" value="Genomic_DNA"/>
</dbReference>
<proteinExistence type="predicted"/>
<keyword evidence="3" id="KW-1185">Reference proteome</keyword>
<evidence type="ECO:0000313" key="3">
    <source>
        <dbReference type="Proteomes" id="UP000494106"/>
    </source>
</evidence>
<dbReference type="OrthoDB" id="7400546at2759"/>
<protein>
    <submittedName>
        <fullName evidence="1">Uncharacterized protein</fullName>
    </submittedName>
</protein>
<evidence type="ECO:0000313" key="4">
    <source>
        <dbReference type="Proteomes" id="UP000494256"/>
    </source>
</evidence>
<comment type="caution">
    <text evidence="1">The sequence shown here is derived from an EMBL/GenBank/DDBJ whole genome shotgun (WGS) entry which is preliminary data.</text>
</comment>
<reference evidence="3 4" key="1">
    <citation type="submission" date="2020-04" db="EMBL/GenBank/DDBJ databases">
        <authorList>
            <person name="Wallbank WR R."/>
            <person name="Pardo Diaz C."/>
            <person name="Kozak K."/>
            <person name="Martin S."/>
            <person name="Jiggins C."/>
            <person name="Moest M."/>
            <person name="Warren A I."/>
            <person name="Byers J.R.P. K."/>
            <person name="Montejo-Kovacevich G."/>
            <person name="Yen C E."/>
        </authorList>
    </citation>
    <scope>NUCLEOTIDE SEQUENCE [LARGE SCALE GENOMIC DNA]</scope>
</reference>
<organism evidence="1 3">
    <name type="scientific">Arctia plantaginis</name>
    <name type="common">Wood tiger moth</name>
    <name type="synonym">Phalaena plantaginis</name>
    <dbReference type="NCBI Taxonomy" id="874455"/>
    <lineage>
        <taxon>Eukaryota</taxon>
        <taxon>Metazoa</taxon>
        <taxon>Ecdysozoa</taxon>
        <taxon>Arthropoda</taxon>
        <taxon>Hexapoda</taxon>
        <taxon>Insecta</taxon>
        <taxon>Pterygota</taxon>
        <taxon>Neoptera</taxon>
        <taxon>Endopterygota</taxon>
        <taxon>Lepidoptera</taxon>
        <taxon>Glossata</taxon>
        <taxon>Ditrysia</taxon>
        <taxon>Noctuoidea</taxon>
        <taxon>Erebidae</taxon>
        <taxon>Arctiinae</taxon>
        <taxon>Arctia</taxon>
    </lineage>
</organism>
<sequence length="69" mass="7886">MVAVEVEKGLERLRQCAESGRAQRTRLQRFNALEIRHPTPGNRMLRAKPACAHSGLRSTPLARRYERST</sequence>
<dbReference type="AlphaFoldDB" id="A0A8S0ZX28"/>
<dbReference type="EMBL" id="CADEBC010000487">
    <property type="protein sequence ID" value="CAB3236491.1"/>
    <property type="molecule type" value="Genomic_DNA"/>
</dbReference>
<accession>A0A8S0ZX28</accession>
<evidence type="ECO:0000313" key="1">
    <source>
        <dbReference type="EMBL" id="CAB3236491.1"/>
    </source>
</evidence>
<dbReference type="Proteomes" id="UP000494256">
    <property type="component" value="Unassembled WGS sequence"/>
</dbReference>
<dbReference type="Proteomes" id="UP000494106">
    <property type="component" value="Unassembled WGS sequence"/>
</dbReference>
<name>A0A8S0ZX28_ARCPL</name>
<evidence type="ECO:0000313" key="2">
    <source>
        <dbReference type="EMBL" id="CAB3242034.1"/>
    </source>
</evidence>